<dbReference type="AlphaFoldDB" id="A0A1E2US07"/>
<gene>
    <name evidence="1" type="ORF">A3196_11525</name>
</gene>
<keyword evidence="2" id="KW-1185">Reference proteome</keyword>
<protein>
    <recommendedName>
        <fullName evidence="3">GAK system CofD-like protein</fullName>
    </recommendedName>
</protein>
<dbReference type="InterPro" id="IPR038136">
    <property type="entry name" value="CofD-like_dom_sf"/>
</dbReference>
<dbReference type="RefSeq" id="WP_069024495.1">
    <property type="nucleotide sequence ID" value="NZ_LVJZ01000003.1"/>
</dbReference>
<dbReference type="CDD" id="cd07187">
    <property type="entry name" value="YvcK_like"/>
    <property type="match status" value="1"/>
</dbReference>
<name>A0A1E2US07_9GAMM</name>
<dbReference type="InterPro" id="IPR002882">
    <property type="entry name" value="CofD"/>
</dbReference>
<evidence type="ECO:0000313" key="2">
    <source>
        <dbReference type="Proteomes" id="UP000094849"/>
    </source>
</evidence>
<dbReference type="STRING" id="1818881.A3196_11525"/>
<dbReference type="PANTHER" id="PTHR31240">
    <property type="entry name" value="MATERNAL EFFECT EMBRYO ARREST 18"/>
    <property type="match status" value="1"/>
</dbReference>
<dbReference type="PANTHER" id="PTHR31240:SF0">
    <property type="entry name" value="MATERNAL EFFECT EMBRYO ARREST 18"/>
    <property type="match status" value="1"/>
</dbReference>
<dbReference type="EMBL" id="LVJZ01000003">
    <property type="protein sequence ID" value="ODB97335.1"/>
    <property type="molecule type" value="Genomic_DNA"/>
</dbReference>
<organism evidence="1 2">
    <name type="scientific">Candidatus Thiodiazotropha endoloripes</name>
    <dbReference type="NCBI Taxonomy" id="1818881"/>
    <lineage>
        <taxon>Bacteria</taxon>
        <taxon>Pseudomonadati</taxon>
        <taxon>Pseudomonadota</taxon>
        <taxon>Gammaproteobacteria</taxon>
        <taxon>Chromatiales</taxon>
        <taxon>Sedimenticolaceae</taxon>
        <taxon>Candidatus Thiodiazotropha</taxon>
    </lineage>
</organism>
<proteinExistence type="predicted"/>
<evidence type="ECO:0000313" key="1">
    <source>
        <dbReference type="EMBL" id="ODB97335.1"/>
    </source>
</evidence>
<sequence>MDDPSTSYTKIRVTRSITIPDPIKISRYRRLPELGPRVLFFSGGTALNSVSRVLKNYTHNSIHLVTPFDSGGSSAKLRKAFNMPSIGDLRSRLMALADESVTGHPEIYKLFTYRFPTDLKRAELLKQLEMMIQGRHPMIDSVSNPMRRIIRNLLGCFYDAMPVDFNLNGASIGNLILTGGYLNNHEHLDPVIFLFEKLVGVQGTVRAIVNADYHLAAELADGQRVIGQHLLTGKEVAPLASNVTDLFLSKSLDDYQPVRVKLRKKNQRLIEQAELICYPPGSFYSSLIANLLPQGVGASITANDCPKVFVPNQGDDPEQIDMSLNQSLQQLMRYLQAGTSQTAEPERLLNFVLLDSRHGTVSADQKHELWKAWGIQLIDVPLITPESAPNYDANLLVSALLSLA</sequence>
<dbReference type="Proteomes" id="UP000094849">
    <property type="component" value="Unassembled WGS sequence"/>
</dbReference>
<accession>A0A1E2US07</accession>
<dbReference type="Pfam" id="PF01933">
    <property type="entry name" value="CofD"/>
    <property type="match status" value="1"/>
</dbReference>
<dbReference type="GO" id="GO:0043743">
    <property type="term" value="F:LPPG:FO 2-phospho-L-lactate transferase activity"/>
    <property type="evidence" value="ECO:0007669"/>
    <property type="project" value="InterPro"/>
</dbReference>
<reference evidence="1 2" key="1">
    <citation type="submission" date="2016-03" db="EMBL/GenBank/DDBJ databases">
        <title>Chemosynthetic sulphur-oxidizing symbionts of marine invertebrate animals are capable of nitrogen fixation.</title>
        <authorList>
            <person name="Petersen J.M."/>
            <person name="Kemper A."/>
            <person name="Gruber-Vodicka H."/>
            <person name="Cardini U."/>
            <person name="Geest Mvander."/>
            <person name="Kleiner M."/>
            <person name="Bulgheresi S."/>
            <person name="Fussmann M."/>
            <person name="Herbold C."/>
            <person name="Seah B.K.B."/>
            <person name="Antony C.Paul."/>
            <person name="Liu D."/>
            <person name="Belitz A."/>
            <person name="Weber M."/>
        </authorList>
    </citation>
    <scope>NUCLEOTIDE SEQUENCE [LARGE SCALE GENOMIC DNA]</scope>
    <source>
        <strain evidence="1">G_D</strain>
    </source>
</reference>
<dbReference type="NCBIfam" id="TIGR04357">
    <property type="entry name" value="CofD_rel_GAK"/>
    <property type="match status" value="1"/>
</dbReference>
<evidence type="ECO:0008006" key="3">
    <source>
        <dbReference type="Google" id="ProtNLM"/>
    </source>
</evidence>
<dbReference type="Gene3D" id="3.40.50.10680">
    <property type="entry name" value="CofD-like domains"/>
    <property type="match status" value="1"/>
</dbReference>
<dbReference type="InterPro" id="IPR027591">
    <property type="entry name" value="CofD-rel_GAK"/>
</dbReference>
<dbReference type="SUPFAM" id="SSF142338">
    <property type="entry name" value="CofD-like"/>
    <property type="match status" value="1"/>
</dbReference>
<comment type="caution">
    <text evidence="1">The sequence shown here is derived from an EMBL/GenBank/DDBJ whole genome shotgun (WGS) entry which is preliminary data.</text>
</comment>